<evidence type="ECO:0000313" key="2">
    <source>
        <dbReference type="Proteomes" id="UP001162131"/>
    </source>
</evidence>
<name>A0AAU9IU32_9CILI</name>
<evidence type="ECO:0008006" key="3">
    <source>
        <dbReference type="Google" id="ProtNLM"/>
    </source>
</evidence>
<organism evidence="1 2">
    <name type="scientific">Blepharisma stoltei</name>
    <dbReference type="NCBI Taxonomy" id="1481888"/>
    <lineage>
        <taxon>Eukaryota</taxon>
        <taxon>Sar</taxon>
        <taxon>Alveolata</taxon>
        <taxon>Ciliophora</taxon>
        <taxon>Postciliodesmatophora</taxon>
        <taxon>Heterotrichea</taxon>
        <taxon>Heterotrichida</taxon>
        <taxon>Blepharismidae</taxon>
        <taxon>Blepharisma</taxon>
    </lineage>
</organism>
<evidence type="ECO:0000313" key="1">
    <source>
        <dbReference type="EMBL" id="CAG9314745.1"/>
    </source>
</evidence>
<proteinExistence type="predicted"/>
<keyword evidence="2" id="KW-1185">Reference proteome</keyword>
<dbReference type="EMBL" id="CAJZBQ010000012">
    <property type="protein sequence ID" value="CAG9314745.1"/>
    <property type="molecule type" value="Genomic_DNA"/>
</dbReference>
<dbReference type="AlphaFoldDB" id="A0AAU9IU32"/>
<reference evidence="1" key="1">
    <citation type="submission" date="2021-09" db="EMBL/GenBank/DDBJ databases">
        <authorList>
            <consortium name="AG Swart"/>
            <person name="Singh M."/>
            <person name="Singh A."/>
            <person name="Seah K."/>
            <person name="Emmerich C."/>
        </authorList>
    </citation>
    <scope>NUCLEOTIDE SEQUENCE</scope>
    <source>
        <strain evidence="1">ATCC30299</strain>
    </source>
</reference>
<dbReference type="Proteomes" id="UP001162131">
    <property type="component" value="Unassembled WGS sequence"/>
</dbReference>
<protein>
    <recommendedName>
        <fullName evidence="3">RING-type domain-containing protein</fullName>
    </recommendedName>
</protein>
<sequence>MDLFAIPEIEGFFHVLESRYVAIRPCAGLSLTGITIVSLMEKLIWLQKLNCHGLIFLESFIQKIKQTTSQSFPIISDWIKKIGLKNASLEEFQGTIVSTEFLTEINDLCTNFGLEATQTIKENNIDFLYLSKELNITIWVYDVKSHFEIKNNPFNNPILLTLMQIEKPDGLEVSILYHESQGLDTSPQTIELPYAMPIEDGKGDQSNLIDNNGNSQVLKSFIKKIISYMQDNAMISEESCERINRELQMLKTCKKWKWEFEDDLKKLIEKSIKNPEISQKIIQNEPEKALNELPKADFIDSVEKVPKKDIEIEPERNKNRTGVKNKEFVEPAKKEIPKSNINKPEVEKVPEIPKKKDVERKPENTEIRNREFVEPIRNEKPNYEYKNFVQLAEPAINQQVARKSAICSFCQVESALNAISLVCNCELCISCLRCGASYSRCPSCQRELSDSELDSIFAFIISIS</sequence>
<accession>A0AAU9IU32</accession>
<gene>
    <name evidence="1" type="ORF">BSTOLATCC_MIC11740</name>
</gene>
<comment type="caution">
    <text evidence="1">The sequence shown here is derived from an EMBL/GenBank/DDBJ whole genome shotgun (WGS) entry which is preliminary data.</text>
</comment>